<evidence type="ECO:0000313" key="4">
    <source>
        <dbReference type="EMBL" id="HIW83587.1"/>
    </source>
</evidence>
<dbReference type="InterPro" id="IPR027414">
    <property type="entry name" value="GH95_N_dom"/>
</dbReference>
<dbReference type="Gene3D" id="1.50.10.10">
    <property type="match status" value="1"/>
</dbReference>
<gene>
    <name evidence="4" type="ORF">H9873_04610</name>
</gene>
<feature type="domain" description="Alpha fucosidase A-like C-terminal" evidence="2">
    <location>
        <begin position="709"/>
        <end position="755"/>
    </location>
</feature>
<dbReference type="SUPFAM" id="SSF48208">
    <property type="entry name" value="Six-hairpin glycosidases"/>
    <property type="match status" value="1"/>
</dbReference>
<dbReference type="InterPro" id="IPR008928">
    <property type="entry name" value="6-hairpin_glycosidase_sf"/>
</dbReference>
<dbReference type="AlphaFoldDB" id="A0A9D1RBH4"/>
<reference evidence="4" key="1">
    <citation type="journal article" date="2021" name="PeerJ">
        <title>Extensive microbial diversity within the chicken gut microbiome revealed by metagenomics and culture.</title>
        <authorList>
            <person name="Gilroy R."/>
            <person name="Ravi A."/>
            <person name="Getino M."/>
            <person name="Pursley I."/>
            <person name="Horton D.L."/>
            <person name="Alikhan N.F."/>
            <person name="Baker D."/>
            <person name="Gharbi K."/>
            <person name="Hall N."/>
            <person name="Watson M."/>
            <person name="Adriaenssens E.M."/>
            <person name="Foster-Nyarko E."/>
            <person name="Jarju S."/>
            <person name="Secka A."/>
            <person name="Antonio M."/>
            <person name="Oren A."/>
            <person name="Chaudhuri R.R."/>
            <person name="La Ragione R."/>
            <person name="Hildebrand F."/>
            <person name="Pallen M.J."/>
        </authorList>
    </citation>
    <scope>NUCLEOTIDE SEQUENCE</scope>
    <source>
        <strain evidence="4">ChiSxjej1B13-11762</strain>
    </source>
</reference>
<feature type="domain" description="Glycosyl hydrolase family 95 catalytic" evidence="3">
    <location>
        <begin position="269"/>
        <end position="705"/>
    </location>
</feature>
<dbReference type="InterPro" id="IPR054363">
    <property type="entry name" value="GH95_cat"/>
</dbReference>
<reference evidence="4" key="2">
    <citation type="submission" date="2021-04" db="EMBL/GenBank/DDBJ databases">
        <authorList>
            <person name="Gilroy R."/>
        </authorList>
    </citation>
    <scope>NUCLEOTIDE SEQUENCE</scope>
    <source>
        <strain evidence="4">ChiSxjej1B13-11762</strain>
    </source>
</reference>
<accession>A0A9D1RBH4</accession>
<proteinExistence type="predicted"/>
<dbReference type="Pfam" id="PF14498">
    <property type="entry name" value="Glyco_hyd_65N_2"/>
    <property type="match status" value="1"/>
</dbReference>
<dbReference type="PIRSF" id="PIRSF007663">
    <property type="entry name" value="UCP007663"/>
    <property type="match status" value="1"/>
</dbReference>
<dbReference type="Pfam" id="PF21307">
    <property type="entry name" value="Glyco_hydro_95_C"/>
    <property type="match status" value="1"/>
</dbReference>
<dbReference type="GO" id="GO:0005975">
    <property type="term" value="P:carbohydrate metabolic process"/>
    <property type="evidence" value="ECO:0007669"/>
    <property type="project" value="InterPro"/>
</dbReference>
<organism evidence="4 5">
    <name type="scientific">Candidatus Dorea gallistercoris</name>
    <dbReference type="NCBI Taxonomy" id="2838542"/>
    <lineage>
        <taxon>Bacteria</taxon>
        <taxon>Bacillati</taxon>
        <taxon>Bacillota</taxon>
        <taxon>Clostridia</taxon>
        <taxon>Lachnospirales</taxon>
        <taxon>Lachnospiraceae</taxon>
        <taxon>Dorea</taxon>
    </lineage>
</organism>
<dbReference type="InterPro" id="IPR012341">
    <property type="entry name" value="6hp_glycosidase-like_sf"/>
</dbReference>
<protein>
    <submittedName>
        <fullName evidence="4">Glycoside hydrolase family 95 protein</fullName>
    </submittedName>
</protein>
<name>A0A9D1RBH4_9FIRM</name>
<dbReference type="EMBL" id="DXGF01000086">
    <property type="protein sequence ID" value="HIW83587.1"/>
    <property type="molecule type" value="Genomic_DNA"/>
</dbReference>
<dbReference type="PANTHER" id="PTHR31084">
    <property type="entry name" value="ALPHA-L-FUCOSIDASE 2"/>
    <property type="match status" value="1"/>
</dbReference>
<dbReference type="Proteomes" id="UP000824263">
    <property type="component" value="Unassembled WGS sequence"/>
</dbReference>
<comment type="caution">
    <text evidence="4">The sequence shown here is derived from an EMBL/GenBank/DDBJ whole genome shotgun (WGS) entry which is preliminary data.</text>
</comment>
<dbReference type="InterPro" id="IPR049053">
    <property type="entry name" value="AFCA-like_C"/>
</dbReference>
<dbReference type="InterPro" id="IPR016518">
    <property type="entry name" value="Alpha-L-fucosidase"/>
</dbReference>
<dbReference type="Pfam" id="PF22124">
    <property type="entry name" value="Glyco_hydro_95_cat"/>
    <property type="match status" value="1"/>
</dbReference>
<keyword evidence="4" id="KW-0378">Hydrolase</keyword>
<evidence type="ECO:0000313" key="5">
    <source>
        <dbReference type="Proteomes" id="UP000824263"/>
    </source>
</evidence>
<sequence>MKLFYKQPAKSWKESIPIGNGRLGGMIFGHPGRERICLNEATLWSGYPRRETLTPSREERKEGLAQARLAVEREDYAEAERLLEGRLLGEFTESYLPLGVLSIESPDLEMKPGARKRFHYERGLDLETGTAWVEIEADGGQVRREYFCSYPDQCMVIRMEAGKPLSEVRLSLESELKCLKRETIEGGPQTPPGIAWELQCPEHVDPVYVEREGAIRWGDRGKKFWTCVRVLETDGQTETDLRTGLKIRDARGITLVVTVIENPVFSDGYKILRKRHVEDYQELYGRMELFLGEQPDIPTDERLKAFREGKEDVPLYALYFQYGRYLLMSSSRGRDSLPATLQGIWCWEMRPPWSSNWTTNINTQMNYWPAHKCGLSECVEPYLEWMKHLAETGAETARNYFGCGGWCVNHNVDGWYASRPVGRPSGETLAHTGSSEYAWFPLGGVWLCEEVWRTYEYHPDGHFLRETVLPLLAGAVRFCLDWLTPFGEYYVTNPSTSPEHRFEDPKAPGRYHAVSLASTMDMSLVKELFQNFRKAAEEERRTDLENDTKKKGRKVQGQQIGRETLQALLAEIDRVEPSLYPFRIGADGRLQEWYRDFREKEEGHRHLSHLCGLFPGELFEGDKRLTEAARKSLDYRMEHGSGQTGWSCAWAAELYAALGDGEKAGACLARLLAESTYDNLWDAHPPLFFQIDGNLGGTSAIADMLAQDRGGQVKLLPALPRSWKEGRVRGLQLKGNKTLELAWKDGKVTKYRISESCPTLS</sequence>
<evidence type="ECO:0000259" key="1">
    <source>
        <dbReference type="Pfam" id="PF14498"/>
    </source>
</evidence>
<dbReference type="PANTHER" id="PTHR31084:SF0">
    <property type="entry name" value="ALPHA-L-FUCOSIDASE 2"/>
    <property type="match status" value="1"/>
</dbReference>
<evidence type="ECO:0000259" key="3">
    <source>
        <dbReference type="Pfam" id="PF22124"/>
    </source>
</evidence>
<feature type="domain" description="Glycosyl hydrolase family 95 N-terminal" evidence="1">
    <location>
        <begin position="3"/>
        <end position="259"/>
    </location>
</feature>
<dbReference type="GO" id="GO:0004560">
    <property type="term" value="F:alpha-L-fucosidase activity"/>
    <property type="evidence" value="ECO:0007669"/>
    <property type="project" value="InterPro"/>
</dbReference>
<evidence type="ECO:0000259" key="2">
    <source>
        <dbReference type="Pfam" id="PF21307"/>
    </source>
</evidence>